<keyword evidence="6" id="KW-0732">Signal</keyword>
<feature type="domain" description="Single Cache" evidence="7">
    <location>
        <begin position="20"/>
        <end position="109"/>
    </location>
</feature>
<dbReference type="Gene3D" id="3.30.450.20">
    <property type="entry name" value="PAS domain"/>
    <property type="match status" value="1"/>
</dbReference>
<dbReference type="InterPro" id="IPR033480">
    <property type="entry name" value="sCache_2"/>
</dbReference>
<gene>
    <name evidence="8" type="ORF">RS694_15485</name>
</gene>
<name>A0A1P8KFR4_9BURK</name>
<keyword evidence="5" id="KW-0472">Membrane</keyword>
<keyword evidence="4" id="KW-1133">Transmembrane helix</keyword>
<organism evidence="8 9">
    <name type="scientific">Rhodoferax saidenbachensis</name>
    <dbReference type="NCBI Taxonomy" id="1484693"/>
    <lineage>
        <taxon>Bacteria</taxon>
        <taxon>Pseudomonadati</taxon>
        <taxon>Pseudomonadota</taxon>
        <taxon>Betaproteobacteria</taxon>
        <taxon>Burkholderiales</taxon>
        <taxon>Comamonadaceae</taxon>
        <taxon>Rhodoferax</taxon>
    </lineage>
</organism>
<proteinExistence type="predicted"/>
<evidence type="ECO:0000256" key="1">
    <source>
        <dbReference type="ARBA" id="ARBA00004651"/>
    </source>
</evidence>
<dbReference type="SMART" id="SM01049">
    <property type="entry name" value="Cache_2"/>
    <property type="match status" value="1"/>
</dbReference>
<dbReference type="Pfam" id="PF17200">
    <property type="entry name" value="sCache_2"/>
    <property type="match status" value="1"/>
</dbReference>
<evidence type="ECO:0000256" key="2">
    <source>
        <dbReference type="ARBA" id="ARBA00022475"/>
    </source>
</evidence>
<protein>
    <submittedName>
        <fullName evidence="8">Histidine kinase</fullName>
    </submittedName>
</protein>
<evidence type="ECO:0000256" key="3">
    <source>
        <dbReference type="ARBA" id="ARBA00022692"/>
    </source>
</evidence>
<dbReference type="GO" id="GO:0005886">
    <property type="term" value="C:plasma membrane"/>
    <property type="evidence" value="ECO:0007669"/>
    <property type="project" value="UniProtKB-SubCell"/>
</dbReference>
<feature type="chain" id="PRO_5010184374" evidence="6">
    <location>
        <begin position="26"/>
        <end position="156"/>
    </location>
</feature>
<evidence type="ECO:0000256" key="4">
    <source>
        <dbReference type="ARBA" id="ARBA00022989"/>
    </source>
</evidence>
<keyword evidence="8" id="KW-0808">Transferase</keyword>
<keyword evidence="2" id="KW-1003">Cell membrane</keyword>
<reference evidence="8 9" key="1">
    <citation type="submission" date="2017-01" db="EMBL/GenBank/DDBJ databases">
        <authorList>
            <person name="Mah S.A."/>
            <person name="Swanson W.J."/>
            <person name="Moy G.W."/>
            <person name="Vacquier V.D."/>
        </authorList>
    </citation>
    <scope>NUCLEOTIDE SEQUENCE [LARGE SCALE GENOMIC DNA]</scope>
    <source>
        <strain evidence="8 9">DSM 22694</strain>
    </source>
</reference>
<evidence type="ECO:0000313" key="8">
    <source>
        <dbReference type="EMBL" id="APW44907.1"/>
    </source>
</evidence>
<dbReference type="GO" id="GO:0016301">
    <property type="term" value="F:kinase activity"/>
    <property type="evidence" value="ECO:0007669"/>
    <property type="project" value="UniProtKB-KW"/>
</dbReference>
<dbReference type="RefSeq" id="WP_029709187.1">
    <property type="nucleotide sequence ID" value="NZ_CP019239.1"/>
</dbReference>
<keyword evidence="8" id="KW-0418">Kinase</keyword>
<dbReference type="STRING" id="1484693.RS694_15485"/>
<evidence type="ECO:0000256" key="5">
    <source>
        <dbReference type="ARBA" id="ARBA00023136"/>
    </source>
</evidence>
<sequence length="156" mass="16906">MKHSSITASLVFALAASCLPIAAMAQAKATAAEATAMVKKGVAAMKAAGKDKDKLYTEVTAKDAKWADRDLYLVIYGMDGVVRAHGANAKLVGAAMMDMLDIDGKPYIKERIELAKTKGTFWQDYKFTNPTSKKIEPKSMYCEKLDDAVLCAGIYK</sequence>
<evidence type="ECO:0000259" key="7">
    <source>
        <dbReference type="SMART" id="SM01049"/>
    </source>
</evidence>
<feature type="signal peptide" evidence="6">
    <location>
        <begin position="1"/>
        <end position="25"/>
    </location>
</feature>
<dbReference type="PROSITE" id="PS51257">
    <property type="entry name" value="PROKAR_LIPOPROTEIN"/>
    <property type="match status" value="1"/>
</dbReference>
<accession>A0A1P8KFR4</accession>
<keyword evidence="3" id="KW-0812">Transmembrane</keyword>
<comment type="subcellular location">
    <subcellularLocation>
        <location evidence="1">Cell membrane</location>
        <topology evidence="1">Multi-pass membrane protein</topology>
    </subcellularLocation>
</comment>
<dbReference type="Proteomes" id="UP000186110">
    <property type="component" value="Chromosome"/>
</dbReference>
<dbReference type="KEGG" id="rsb:RS694_15485"/>
<keyword evidence="9" id="KW-1185">Reference proteome</keyword>
<evidence type="ECO:0000313" key="9">
    <source>
        <dbReference type="Proteomes" id="UP000186110"/>
    </source>
</evidence>
<dbReference type="AlphaFoldDB" id="A0A1P8KFR4"/>
<evidence type="ECO:0000256" key="6">
    <source>
        <dbReference type="SAM" id="SignalP"/>
    </source>
</evidence>
<dbReference type="eggNOG" id="COG4564">
    <property type="taxonomic scope" value="Bacteria"/>
</dbReference>
<dbReference type="EMBL" id="CP019239">
    <property type="protein sequence ID" value="APW44907.1"/>
    <property type="molecule type" value="Genomic_DNA"/>
</dbReference>